<dbReference type="Gramene" id="AUR62028726-RA">
    <property type="protein sequence ID" value="AUR62028726-RA:cds"/>
    <property type="gene ID" value="AUR62028726"/>
</dbReference>
<feature type="region of interest" description="Disordered" evidence="1">
    <location>
        <begin position="91"/>
        <end position="111"/>
    </location>
</feature>
<dbReference type="AlphaFoldDB" id="A0A803MFY2"/>
<dbReference type="EnsemblPlants" id="AUR62028726-RA">
    <property type="protein sequence ID" value="AUR62028726-RA:cds"/>
    <property type="gene ID" value="AUR62028726"/>
</dbReference>
<evidence type="ECO:0000313" key="2">
    <source>
        <dbReference type="EnsemblPlants" id="AUR62028726-RA:cds"/>
    </source>
</evidence>
<accession>A0A803MFY2</accession>
<proteinExistence type="predicted"/>
<evidence type="ECO:0000256" key="1">
    <source>
        <dbReference type="SAM" id="MobiDB-lite"/>
    </source>
</evidence>
<protein>
    <submittedName>
        <fullName evidence="2">Uncharacterized protein</fullName>
    </submittedName>
</protein>
<reference evidence="2" key="1">
    <citation type="journal article" date="2017" name="Nature">
        <title>The genome of Chenopodium quinoa.</title>
        <authorList>
            <person name="Jarvis D.E."/>
            <person name="Ho Y.S."/>
            <person name="Lightfoot D.J."/>
            <person name="Schmoeckel S.M."/>
            <person name="Li B."/>
            <person name="Borm T.J.A."/>
            <person name="Ohyanagi H."/>
            <person name="Mineta K."/>
            <person name="Michell C.T."/>
            <person name="Saber N."/>
            <person name="Kharbatia N.M."/>
            <person name="Rupper R.R."/>
            <person name="Sharp A.R."/>
            <person name="Dally N."/>
            <person name="Boughton B.A."/>
            <person name="Woo Y.H."/>
            <person name="Gao G."/>
            <person name="Schijlen E.G.W.M."/>
            <person name="Guo X."/>
            <person name="Momin A.A."/>
            <person name="Negrao S."/>
            <person name="Al-Babili S."/>
            <person name="Gehring C."/>
            <person name="Roessner U."/>
            <person name="Jung C."/>
            <person name="Murphy K."/>
            <person name="Arold S.T."/>
            <person name="Gojobori T."/>
            <person name="van der Linden C.G."/>
            <person name="van Loo E.N."/>
            <person name="Jellen E.N."/>
            <person name="Maughan P.J."/>
            <person name="Tester M."/>
        </authorList>
    </citation>
    <scope>NUCLEOTIDE SEQUENCE [LARGE SCALE GENOMIC DNA]</scope>
    <source>
        <strain evidence="2">cv. PI 614886</strain>
    </source>
</reference>
<organism evidence="2 3">
    <name type="scientific">Chenopodium quinoa</name>
    <name type="common">Quinoa</name>
    <dbReference type="NCBI Taxonomy" id="63459"/>
    <lineage>
        <taxon>Eukaryota</taxon>
        <taxon>Viridiplantae</taxon>
        <taxon>Streptophyta</taxon>
        <taxon>Embryophyta</taxon>
        <taxon>Tracheophyta</taxon>
        <taxon>Spermatophyta</taxon>
        <taxon>Magnoliopsida</taxon>
        <taxon>eudicotyledons</taxon>
        <taxon>Gunneridae</taxon>
        <taxon>Pentapetalae</taxon>
        <taxon>Caryophyllales</taxon>
        <taxon>Chenopodiaceae</taxon>
        <taxon>Chenopodioideae</taxon>
        <taxon>Atripliceae</taxon>
        <taxon>Chenopodium</taxon>
    </lineage>
</organism>
<reference evidence="2" key="2">
    <citation type="submission" date="2021-03" db="UniProtKB">
        <authorList>
            <consortium name="EnsemblPlants"/>
        </authorList>
    </citation>
    <scope>IDENTIFICATION</scope>
</reference>
<name>A0A803MFY2_CHEQI</name>
<feature type="compositionally biased region" description="Basic and acidic residues" evidence="1">
    <location>
        <begin position="96"/>
        <end position="111"/>
    </location>
</feature>
<sequence length="111" mass="13037">MAFRYTQKQHYIQPSYRKDTTYNSSGDYLDYISNLENVPRYPSVNDEADRNDIGSDYEDTDGTIHIEHYHHNHMPESHARPQRVRFMDSVEPPVVDGERRGIKLPKEKGVL</sequence>
<evidence type="ECO:0000313" key="3">
    <source>
        <dbReference type="Proteomes" id="UP000596660"/>
    </source>
</evidence>
<keyword evidence="3" id="KW-1185">Reference proteome</keyword>
<dbReference type="Proteomes" id="UP000596660">
    <property type="component" value="Unplaced"/>
</dbReference>